<keyword evidence="1" id="KW-0175">Coiled coil</keyword>
<dbReference type="EMBL" id="JAUUTY010000007">
    <property type="protein sequence ID" value="KAK1604414.1"/>
    <property type="molecule type" value="Genomic_DNA"/>
</dbReference>
<evidence type="ECO:0000256" key="1">
    <source>
        <dbReference type="SAM" id="Coils"/>
    </source>
</evidence>
<dbReference type="Pfam" id="PF04195">
    <property type="entry name" value="Transposase_28"/>
    <property type="match status" value="1"/>
</dbReference>
<dbReference type="AlphaFoldDB" id="A0AAD8VFG8"/>
<proteinExistence type="predicted"/>
<dbReference type="Proteomes" id="UP001231189">
    <property type="component" value="Unassembled WGS sequence"/>
</dbReference>
<accession>A0AAD8VFG8</accession>
<evidence type="ECO:0000259" key="3">
    <source>
        <dbReference type="Pfam" id="PF04195"/>
    </source>
</evidence>
<name>A0AAD8VFG8_LOLMU</name>
<comment type="caution">
    <text evidence="4">The sequence shown here is derived from an EMBL/GenBank/DDBJ whole genome shotgun (WGS) entry which is preliminary data.</text>
</comment>
<evidence type="ECO:0000256" key="2">
    <source>
        <dbReference type="SAM" id="MobiDB-lite"/>
    </source>
</evidence>
<dbReference type="PANTHER" id="PTHR33026">
    <property type="entry name" value="OS06G0360600 PROTEIN"/>
    <property type="match status" value="1"/>
</dbReference>
<feature type="compositionally biased region" description="Basic and acidic residues" evidence="2">
    <location>
        <begin position="383"/>
        <end position="399"/>
    </location>
</feature>
<evidence type="ECO:0000313" key="5">
    <source>
        <dbReference type="Proteomes" id="UP001231189"/>
    </source>
</evidence>
<organism evidence="4 5">
    <name type="scientific">Lolium multiflorum</name>
    <name type="common">Italian ryegrass</name>
    <name type="synonym">Lolium perenne subsp. multiflorum</name>
    <dbReference type="NCBI Taxonomy" id="4521"/>
    <lineage>
        <taxon>Eukaryota</taxon>
        <taxon>Viridiplantae</taxon>
        <taxon>Streptophyta</taxon>
        <taxon>Embryophyta</taxon>
        <taxon>Tracheophyta</taxon>
        <taxon>Spermatophyta</taxon>
        <taxon>Magnoliopsida</taxon>
        <taxon>Liliopsida</taxon>
        <taxon>Poales</taxon>
        <taxon>Poaceae</taxon>
        <taxon>BOP clade</taxon>
        <taxon>Pooideae</taxon>
        <taxon>Poodae</taxon>
        <taxon>Poeae</taxon>
        <taxon>Poeae Chloroplast Group 2 (Poeae type)</taxon>
        <taxon>Loliodinae</taxon>
        <taxon>Loliinae</taxon>
        <taxon>Lolium</taxon>
    </lineage>
</organism>
<reference evidence="4" key="1">
    <citation type="submission" date="2023-07" db="EMBL/GenBank/DDBJ databases">
        <title>A chromosome-level genome assembly of Lolium multiflorum.</title>
        <authorList>
            <person name="Chen Y."/>
            <person name="Copetti D."/>
            <person name="Kolliker R."/>
            <person name="Studer B."/>
        </authorList>
    </citation>
    <scope>NUCLEOTIDE SEQUENCE</scope>
    <source>
        <strain evidence="4">02402/16</strain>
        <tissue evidence="4">Leaf</tissue>
    </source>
</reference>
<dbReference type="InterPro" id="IPR007321">
    <property type="entry name" value="Transposase_28"/>
</dbReference>
<protein>
    <recommendedName>
        <fullName evidence="3">Transposase (putative) gypsy type domain-containing protein</fullName>
    </recommendedName>
</protein>
<gene>
    <name evidence="4" type="ORF">QYE76_028087</name>
</gene>
<dbReference type="PANTHER" id="PTHR33026:SF7">
    <property type="entry name" value="OS03G0100275 PROTEIN"/>
    <property type="match status" value="1"/>
</dbReference>
<evidence type="ECO:0000313" key="4">
    <source>
        <dbReference type="EMBL" id="KAK1604414.1"/>
    </source>
</evidence>
<feature type="compositionally biased region" description="Polar residues" evidence="2">
    <location>
        <begin position="274"/>
        <end position="287"/>
    </location>
</feature>
<keyword evidence="5" id="KW-1185">Reference proteome</keyword>
<feature type="domain" description="Transposase (putative) gypsy type" evidence="3">
    <location>
        <begin position="63"/>
        <end position="130"/>
    </location>
</feature>
<sequence>MLCKNRAPGTDKHVEKPKISGWERSKLSAQDHKILKRMGLFDKEAMKMPGDESSPHPPIGFRVTFIGFLIRGLSVPIHEFLHGLIFIYGIQLHQLTPNSLLHISIFITLCECFLGIHPHWSLWKRIFYLRSNNSRNVTYNVGGVCICVRPEVGYFDVMFADSVQGWRRKWLYFKDESTAAQEYGLAPFEPTEDIQRRRSWDAEVSDEEKAATAALLARIQELQNTYGAELLGVQIIAHFLRIRIQPLQARKNPMWMYSGPEDSDRNHQILSSMLESEPAESQKTAGSSDDETESEQRSDSAQSISRPPAASPDKRKRKKGDDEDSGASKLAEPAAEESLPEVQENFDPYAMTGAVSSGDEEEIEPDTHGPAVTSTSNTLVLSEDQRIAPETSRPPRVDLETTTPVPSPRAPNPKKARTGVAGKQELASGSMSIPLLEDPLMKKLVDLGSHFIGFRDEAATLREALRHAEERADALEAKLKVSEEAKLKAIKEAKLKTDDLEAKLKASEIARKKPEKDASGVEDLRRRLQAAEDALSDKEAKQVECENAIIKRLETQSRRFSRKMGEQYTLSQESEDRLTDTLDILELNCDLAQNCIASARNALKRVFPHFFTKDVQPEVFAQLAHHFLQGDDPALA</sequence>
<feature type="region of interest" description="Disordered" evidence="2">
    <location>
        <begin position="274"/>
        <end position="428"/>
    </location>
</feature>
<feature type="coiled-coil region" evidence="1">
    <location>
        <begin position="458"/>
        <end position="548"/>
    </location>
</feature>